<reference evidence="2 3" key="1">
    <citation type="submission" date="2016-11" db="EMBL/GenBank/DDBJ databases">
        <title>Paenibacillus species isolates.</title>
        <authorList>
            <person name="Beno S.M."/>
        </authorList>
    </citation>
    <scope>NUCLEOTIDE SEQUENCE [LARGE SCALE GENOMIC DNA]</scope>
    <source>
        <strain evidence="2 3">FSL H7-0433</strain>
    </source>
</reference>
<proteinExistence type="predicted"/>
<evidence type="ECO:0000256" key="1">
    <source>
        <dbReference type="SAM" id="Phobius"/>
    </source>
</evidence>
<evidence type="ECO:0000313" key="2">
    <source>
        <dbReference type="EMBL" id="OMD05540.1"/>
    </source>
</evidence>
<keyword evidence="3" id="KW-1185">Reference proteome</keyword>
<accession>A0ABX3GDM4</accession>
<sequence>MALLGRCVVSKNFQFLSIIFLGICLLLSSWFISQSLETKHVEYVDTPSKQTSTQDVQNRYEFITIVSDYFIIFDKQTGDYWQKVGSSDWEKQNSILKSSKQ</sequence>
<keyword evidence="1" id="KW-1133">Transmembrane helix</keyword>
<keyword evidence="1" id="KW-0472">Membrane</keyword>
<gene>
    <name evidence="2" type="ORF">BSO21_31305</name>
</gene>
<feature type="transmembrane region" description="Helical" evidence="1">
    <location>
        <begin position="12"/>
        <end position="32"/>
    </location>
</feature>
<dbReference type="Proteomes" id="UP000187158">
    <property type="component" value="Unassembled WGS sequence"/>
</dbReference>
<keyword evidence="1" id="KW-0812">Transmembrane</keyword>
<comment type="caution">
    <text evidence="2">The sequence shown here is derived from an EMBL/GenBank/DDBJ whole genome shotgun (WGS) entry which is preliminary data.</text>
</comment>
<dbReference type="EMBL" id="MPVP01000456">
    <property type="protein sequence ID" value="OMD05540.1"/>
    <property type="molecule type" value="Genomic_DNA"/>
</dbReference>
<evidence type="ECO:0000313" key="3">
    <source>
        <dbReference type="Proteomes" id="UP000187158"/>
    </source>
</evidence>
<name>A0ABX3GDM4_9BACL</name>
<organism evidence="2 3">
    <name type="scientific">Paenibacillus odorifer</name>
    <dbReference type="NCBI Taxonomy" id="189426"/>
    <lineage>
        <taxon>Bacteria</taxon>
        <taxon>Bacillati</taxon>
        <taxon>Bacillota</taxon>
        <taxon>Bacilli</taxon>
        <taxon>Bacillales</taxon>
        <taxon>Paenibacillaceae</taxon>
        <taxon>Paenibacillus</taxon>
    </lineage>
</organism>
<protein>
    <submittedName>
        <fullName evidence="2">Uncharacterized protein</fullName>
    </submittedName>
</protein>